<protein>
    <submittedName>
        <fullName evidence="4">Transcriptional repressor RcnR</fullName>
    </submittedName>
</protein>
<reference evidence="4 5" key="1">
    <citation type="submission" date="2018-06" db="EMBL/GenBank/DDBJ databases">
        <authorList>
            <consortium name="Pathogen Informatics"/>
            <person name="Doyle S."/>
        </authorList>
    </citation>
    <scope>NUCLEOTIDE SEQUENCE [LARGE SCALE GENOMIC DNA]</scope>
    <source>
        <strain evidence="4 5">NCTC10418</strain>
    </source>
</reference>
<evidence type="ECO:0000313" key="5">
    <source>
        <dbReference type="Proteomes" id="UP000255460"/>
    </source>
</evidence>
<sequence length="93" mass="10443">MSHTIRDKQKLKARASKIQGQVVALKKMLDEPHECAAVLQQIAAIRGAVNGLIREVIKGHLTEHIVHQGDELKRERRSGCRSEGAGFIYQIIY</sequence>
<dbReference type="Gene3D" id="1.20.58.1000">
    <property type="entry name" value="Metal-sensitive repressor, helix protomer"/>
    <property type="match status" value="1"/>
</dbReference>
<gene>
    <name evidence="4" type="primary">rcnR</name>
    <name evidence="4" type="ORF">NCTC10418_02794</name>
</gene>
<evidence type="ECO:0000313" key="4">
    <source>
        <dbReference type="EMBL" id="STE85200.1"/>
    </source>
</evidence>
<dbReference type="PANTHER" id="PTHR33677:SF1">
    <property type="entry name" value="TRANSCRIPTIONAL REPRESSOR RCNR"/>
    <property type="match status" value="1"/>
</dbReference>
<evidence type="ECO:0000256" key="3">
    <source>
        <dbReference type="ARBA" id="ARBA00022490"/>
    </source>
</evidence>
<name>A0A376KT69_ECOLX</name>
<dbReference type="GO" id="GO:0046872">
    <property type="term" value="F:metal ion binding"/>
    <property type="evidence" value="ECO:0007669"/>
    <property type="project" value="InterPro"/>
</dbReference>
<dbReference type="CDD" id="cd10153">
    <property type="entry name" value="RcnR-FrmR-like_DUF156"/>
    <property type="match status" value="1"/>
</dbReference>
<keyword evidence="3" id="KW-0963">Cytoplasm</keyword>
<accession>A0A376KT69</accession>
<dbReference type="InterPro" id="IPR003735">
    <property type="entry name" value="Metal_Tscrpt_repr"/>
</dbReference>
<proteinExistence type="inferred from homology"/>
<evidence type="ECO:0000256" key="1">
    <source>
        <dbReference type="ARBA" id="ARBA00004496"/>
    </source>
</evidence>
<dbReference type="GO" id="GO:0045892">
    <property type="term" value="P:negative regulation of DNA-templated transcription"/>
    <property type="evidence" value="ECO:0007669"/>
    <property type="project" value="UniProtKB-ARBA"/>
</dbReference>
<comment type="similarity">
    <text evidence="2">Belongs to the FrmR/RcnR family.</text>
</comment>
<dbReference type="AlphaFoldDB" id="A0A376KT69"/>
<dbReference type="Pfam" id="PF02583">
    <property type="entry name" value="Trns_repr_metal"/>
    <property type="match status" value="1"/>
</dbReference>
<evidence type="ECO:0000256" key="2">
    <source>
        <dbReference type="ARBA" id="ARBA00005260"/>
    </source>
</evidence>
<dbReference type="PANTHER" id="PTHR33677">
    <property type="entry name" value="TRANSCRIPTIONAL REPRESSOR FRMR-RELATED"/>
    <property type="match status" value="1"/>
</dbReference>
<comment type="subcellular location">
    <subcellularLocation>
        <location evidence="1">Cytoplasm</location>
    </subcellularLocation>
</comment>
<dbReference type="Proteomes" id="UP000255460">
    <property type="component" value="Unassembled WGS sequence"/>
</dbReference>
<dbReference type="NCBIfam" id="NF011613">
    <property type="entry name" value="PRK15039.1"/>
    <property type="match status" value="1"/>
</dbReference>
<dbReference type="EMBL" id="UFZQ01000001">
    <property type="protein sequence ID" value="STE85200.1"/>
    <property type="molecule type" value="Genomic_DNA"/>
</dbReference>
<dbReference type="GO" id="GO:0005737">
    <property type="term" value="C:cytoplasm"/>
    <property type="evidence" value="ECO:0007669"/>
    <property type="project" value="UniProtKB-SubCell"/>
</dbReference>
<dbReference type="GO" id="GO:0003677">
    <property type="term" value="F:DNA binding"/>
    <property type="evidence" value="ECO:0007669"/>
    <property type="project" value="InterPro"/>
</dbReference>
<organism evidence="4 5">
    <name type="scientific">Escherichia coli</name>
    <dbReference type="NCBI Taxonomy" id="562"/>
    <lineage>
        <taxon>Bacteria</taxon>
        <taxon>Pseudomonadati</taxon>
        <taxon>Pseudomonadota</taxon>
        <taxon>Gammaproteobacteria</taxon>
        <taxon>Enterobacterales</taxon>
        <taxon>Enterobacteriaceae</taxon>
        <taxon>Escherichia</taxon>
    </lineage>
</organism>
<dbReference type="InterPro" id="IPR038390">
    <property type="entry name" value="Metal_Tscrpt_repr_sf"/>
</dbReference>